<dbReference type="AlphaFoldDB" id="A0AAN9AQ18"/>
<feature type="domain" description="Major facilitator superfamily (MFS) profile" evidence="4">
    <location>
        <begin position="1"/>
        <end position="193"/>
    </location>
</feature>
<feature type="transmembrane region" description="Helical" evidence="3">
    <location>
        <begin position="53"/>
        <end position="74"/>
    </location>
</feature>
<feature type="transmembrane region" description="Helical" evidence="3">
    <location>
        <begin position="144"/>
        <end position="162"/>
    </location>
</feature>
<dbReference type="EMBL" id="JBAMIC010000024">
    <property type="protein sequence ID" value="KAK7090914.1"/>
    <property type="molecule type" value="Genomic_DNA"/>
</dbReference>
<dbReference type="PROSITE" id="PS50850">
    <property type="entry name" value="MFS"/>
    <property type="match status" value="1"/>
</dbReference>
<dbReference type="PANTHER" id="PTHR11360:SF284">
    <property type="entry name" value="EG:103B4.3 PROTEIN-RELATED"/>
    <property type="match status" value="1"/>
</dbReference>
<dbReference type="InterPro" id="IPR011701">
    <property type="entry name" value="MFS"/>
</dbReference>
<keyword evidence="3" id="KW-0472">Membrane</keyword>
<evidence type="ECO:0000313" key="5">
    <source>
        <dbReference type="EMBL" id="KAK7090914.1"/>
    </source>
</evidence>
<feature type="compositionally biased region" description="Polar residues" evidence="2">
    <location>
        <begin position="434"/>
        <end position="527"/>
    </location>
</feature>
<evidence type="ECO:0000259" key="4">
    <source>
        <dbReference type="PROSITE" id="PS50850"/>
    </source>
</evidence>
<feature type="transmembrane region" description="Helical" evidence="3">
    <location>
        <begin position="591"/>
        <end position="611"/>
    </location>
</feature>
<evidence type="ECO:0000256" key="3">
    <source>
        <dbReference type="SAM" id="Phobius"/>
    </source>
</evidence>
<dbReference type="Gene3D" id="1.20.1250.20">
    <property type="entry name" value="MFS general substrate transporter like domains"/>
    <property type="match status" value="2"/>
</dbReference>
<dbReference type="InterPro" id="IPR020846">
    <property type="entry name" value="MFS_dom"/>
</dbReference>
<feature type="transmembrane region" description="Helical" evidence="3">
    <location>
        <begin position="718"/>
        <end position="738"/>
    </location>
</feature>
<dbReference type="InterPro" id="IPR036259">
    <property type="entry name" value="MFS_trans_sf"/>
</dbReference>
<feature type="transmembrane region" description="Helical" evidence="3">
    <location>
        <begin position="558"/>
        <end position="579"/>
    </location>
</feature>
<feature type="compositionally biased region" description="Polar residues" evidence="2">
    <location>
        <begin position="363"/>
        <end position="377"/>
    </location>
</feature>
<sequence length="777" mass="82832">MTPKTQVDSGWAWVVLAATAGSMFLNGILVYFVGVVHAGLLRKYQESIAATAWVGGLYTSLMMLGAPVGSYLIGRIGCRKTSVIGGLFLTIGLSSSAFVTSIGQLFITYGCIAGMGLALTYTPAVLTIGFYFDKLRGLASGLSASAAALGILSGSLIMQILIDQFSVSGAFLIMGALTLHHCFFGMFYRPTVFEGGHDSWVEKDEENVIHSAECVPQSELKTAASAPLLSSVDFEREEPESEKRTSNPLEKIIQREAPDSEKINERVYFARSRESFDREETLYRKELVLTNDVELHAVATAQIQSSPRNKISSLQEIDGGREPSFSQSSTVFYGLKTGEYMSKELTVNSDRAAISEDEASPAVTGNASLISDNSESSVIGEEKPLLNPQNCLVIEHGVTPNGTQSENYRETEKITQLENMIDEATSNVKDKSSSNRIGKSTSNVTDKSTSNVTDKSTSNVTDKSTSNVTDKSTSNVTDKSTSNVTDKSTSNVTDKSTSNVTDKSTSNVTDKSTSNVTDKSTSNVTDKSTSNLVYKSTSNNNSSSKCGATLSVLKNSGFFCYALSQLALCVTSSGVFLHLPEYVQHHGTSPTAAAALFVAVGVSSMCARLATGFMTTDERIDPLMIQMGITGLCGLVTVLFPLYSDSYGGQVAFSAMFGFYTGGSVSLYSVVIVRFVGVRLLTAAFGILLFSMGVGNIAGPPVAAVVVDLGGTYEQSFVFLGLVMEVSFLLHLAAGYFLKPRSDAESKEVEVVHGDFMGSAVVISAAPSSLHVSSELA</sequence>
<dbReference type="Proteomes" id="UP001374579">
    <property type="component" value="Unassembled WGS sequence"/>
</dbReference>
<gene>
    <name evidence="5" type="ORF">V1264_010651</name>
</gene>
<name>A0AAN9AQ18_9CAEN</name>
<proteinExistence type="predicted"/>
<comment type="caution">
    <text evidence="5">The sequence shown here is derived from an EMBL/GenBank/DDBJ whole genome shotgun (WGS) entry which is preliminary data.</text>
</comment>
<dbReference type="SUPFAM" id="SSF103473">
    <property type="entry name" value="MFS general substrate transporter"/>
    <property type="match status" value="1"/>
</dbReference>
<evidence type="ECO:0000256" key="2">
    <source>
        <dbReference type="SAM" id="MobiDB-lite"/>
    </source>
</evidence>
<organism evidence="5 6">
    <name type="scientific">Littorina saxatilis</name>
    <dbReference type="NCBI Taxonomy" id="31220"/>
    <lineage>
        <taxon>Eukaryota</taxon>
        <taxon>Metazoa</taxon>
        <taxon>Spiralia</taxon>
        <taxon>Lophotrochozoa</taxon>
        <taxon>Mollusca</taxon>
        <taxon>Gastropoda</taxon>
        <taxon>Caenogastropoda</taxon>
        <taxon>Littorinimorpha</taxon>
        <taxon>Littorinoidea</taxon>
        <taxon>Littorinidae</taxon>
        <taxon>Littorina</taxon>
    </lineage>
</organism>
<keyword evidence="3" id="KW-1133">Transmembrane helix</keyword>
<keyword evidence="6" id="KW-1185">Reference proteome</keyword>
<feature type="transmembrane region" description="Helical" evidence="3">
    <location>
        <begin position="168"/>
        <end position="188"/>
    </location>
</feature>
<dbReference type="Pfam" id="PF07690">
    <property type="entry name" value="MFS_1"/>
    <property type="match status" value="2"/>
</dbReference>
<feature type="transmembrane region" description="Helical" evidence="3">
    <location>
        <begin position="623"/>
        <end position="643"/>
    </location>
</feature>
<evidence type="ECO:0000256" key="1">
    <source>
        <dbReference type="ARBA" id="ARBA00004141"/>
    </source>
</evidence>
<dbReference type="PANTHER" id="PTHR11360">
    <property type="entry name" value="MONOCARBOXYLATE TRANSPORTER"/>
    <property type="match status" value="1"/>
</dbReference>
<dbReference type="GO" id="GO:0016020">
    <property type="term" value="C:membrane"/>
    <property type="evidence" value="ECO:0007669"/>
    <property type="project" value="UniProtKB-SubCell"/>
</dbReference>
<feature type="transmembrane region" description="Helical" evidence="3">
    <location>
        <begin position="649"/>
        <end position="673"/>
    </location>
</feature>
<keyword evidence="3" id="KW-0812">Transmembrane</keyword>
<feature type="region of interest" description="Disordered" evidence="2">
    <location>
        <begin position="425"/>
        <end position="527"/>
    </location>
</feature>
<evidence type="ECO:0000313" key="6">
    <source>
        <dbReference type="Proteomes" id="UP001374579"/>
    </source>
</evidence>
<feature type="transmembrane region" description="Helical" evidence="3">
    <location>
        <begin position="81"/>
        <end position="100"/>
    </location>
</feature>
<accession>A0AAN9AQ18</accession>
<feature type="region of interest" description="Disordered" evidence="2">
    <location>
        <begin position="352"/>
        <end position="381"/>
    </location>
</feature>
<dbReference type="InterPro" id="IPR050327">
    <property type="entry name" value="Proton-linked_MCT"/>
</dbReference>
<reference evidence="5 6" key="1">
    <citation type="submission" date="2024-02" db="EMBL/GenBank/DDBJ databases">
        <title>Chromosome-scale genome assembly of the rough periwinkle Littorina saxatilis.</title>
        <authorList>
            <person name="De Jode A."/>
            <person name="Faria R."/>
            <person name="Formenti G."/>
            <person name="Sims Y."/>
            <person name="Smith T.P."/>
            <person name="Tracey A."/>
            <person name="Wood J.M.D."/>
            <person name="Zagrodzka Z.B."/>
            <person name="Johannesson K."/>
            <person name="Butlin R.K."/>
            <person name="Leder E.H."/>
        </authorList>
    </citation>
    <scope>NUCLEOTIDE SEQUENCE [LARGE SCALE GENOMIC DNA]</scope>
    <source>
        <strain evidence="5">Snail1</strain>
        <tissue evidence="5">Muscle</tissue>
    </source>
</reference>
<dbReference type="GO" id="GO:0008028">
    <property type="term" value="F:monocarboxylic acid transmembrane transporter activity"/>
    <property type="evidence" value="ECO:0007669"/>
    <property type="project" value="TreeGrafter"/>
</dbReference>
<feature type="transmembrane region" description="Helical" evidence="3">
    <location>
        <begin position="106"/>
        <end position="132"/>
    </location>
</feature>
<feature type="transmembrane region" description="Helical" evidence="3">
    <location>
        <begin position="680"/>
        <end position="698"/>
    </location>
</feature>
<feature type="transmembrane region" description="Helical" evidence="3">
    <location>
        <begin position="12"/>
        <end position="33"/>
    </location>
</feature>
<comment type="subcellular location">
    <subcellularLocation>
        <location evidence="1">Membrane</location>
        <topology evidence="1">Multi-pass membrane protein</topology>
    </subcellularLocation>
</comment>
<protein>
    <recommendedName>
        <fullName evidence="4">Major facilitator superfamily (MFS) profile domain-containing protein</fullName>
    </recommendedName>
</protein>